<dbReference type="InterPro" id="IPR005025">
    <property type="entry name" value="FMN_Rdtase-like_dom"/>
</dbReference>
<dbReference type="InParanoid" id="G8YPK4"/>
<dbReference type="InterPro" id="IPR050712">
    <property type="entry name" value="NAD(P)H-dep_reductase"/>
</dbReference>
<dbReference type="OMA" id="VPEYNYG"/>
<sequence>MTSAAKIPKILVIMGSIRENRNCKVISDWILEVARQTGHKLEFELVDLQTWELPNDELNLPSQHKYESEYTKKWSEYVDSANGFLMVSPQYNWGYPAALKNALDHLYQEWHNKPVLLVTYGGHGGSKCNAQLREVFQGLKMKNMQTSPQISISREQILNGVKESDPSFTEYKPVVEKAINELADSFEPSSGTN</sequence>
<dbReference type="SUPFAM" id="SSF52218">
    <property type="entry name" value="Flavoproteins"/>
    <property type="match status" value="1"/>
</dbReference>
<accession>G8YPK4</accession>
<dbReference type="Proteomes" id="UP000005222">
    <property type="component" value="Chromosome D"/>
</dbReference>
<keyword evidence="3" id="KW-1185">Reference proteome</keyword>
<name>G8YPK4_PICSO</name>
<dbReference type="AlphaFoldDB" id="G8YPK4"/>
<feature type="domain" description="NADPH-dependent FMN reductase-like" evidence="1">
    <location>
        <begin position="8"/>
        <end position="146"/>
    </location>
</feature>
<dbReference type="FunCoup" id="G8YPK4">
    <property type="interactions" value="46"/>
</dbReference>
<evidence type="ECO:0000313" key="2">
    <source>
        <dbReference type="EMBL" id="CCE78589.1"/>
    </source>
</evidence>
<dbReference type="OrthoDB" id="68575at2759"/>
<dbReference type="Pfam" id="PF03358">
    <property type="entry name" value="FMN_red"/>
    <property type="match status" value="1"/>
</dbReference>
<protein>
    <submittedName>
        <fullName evidence="2">Piso0_000613 protein</fullName>
    </submittedName>
</protein>
<dbReference type="EMBL" id="FO082056">
    <property type="protein sequence ID" value="CCE78589.1"/>
    <property type="molecule type" value="Genomic_DNA"/>
</dbReference>
<organism evidence="2 3">
    <name type="scientific">Pichia sorbitophila (strain ATCC MYA-4447 / BCRC 22081 / CBS 7064 / NBRC 10061 / NRRL Y-12695)</name>
    <name type="common">Hybrid yeast</name>
    <dbReference type="NCBI Taxonomy" id="559304"/>
    <lineage>
        <taxon>Eukaryota</taxon>
        <taxon>Fungi</taxon>
        <taxon>Dikarya</taxon>
        <taxon>Ascomycota</taxon>
        <taxon>Saccharomycotina</taxon>
        <taxon>Pichiomycetes</taxon>
        <taxon>Debaryomycetaceae</taxon>
        <taxon>Millerozyma</taxon>
    </lineage>
</organism>
<dbReference type="STRING" id="559304.G8YPK4"/>
<evidence type="ECO:0000259" key="1">
    <source>
        <dbReference type="Pfam" id="PF03358"/>
    </source>
</evidence>
<dbReference type="PANTHER" id="PTHR30543:SF21">
    <property type="entry name" value="NAD(P)H-DEPENDENT FMN REDUCTASE LOT6"/>
    <property type="match status" value="1"/>
</dbReference>
<evidence type="ECO:0000313" key="3">
    <source>
        <dbReference type="Proteomes" id="UP000005222"/>
    </source>
</evidence>
<dbReference type="eggNOG" id="KOG4530">
    <property type="taxonomic scope" value="Eukaryota"/>
</dbReference>
<dbReference type="HOGENOM" id="CLU_055322_2_0_1"/>
<reference evidence="2 3" key="1">
    <citation type="journal article" date="2012" name="G3 (Bethesda)">
        <title>Pichia sorbitophila, an interspecies yeast hybrid reveals early steps of genome resolution following polyploidization.</title>
        <authorList>
            <person name="Leh Louis V."/>
            <person name="Despons L."/>
            <person name="Friedrich A."/>
            <person name="Martin T."/>
            <person name="Durrens P."/>
            <person name="Casaregola S."/>
            <person name="Neuveglise C."/>
            <person name="Fairhead C."/>
            <person name="Marck C."/>
            <person name="Cruz J.A."/>
            <person name="Straub M.L."/>
            <person name="Kugler V."/>
            <person name="Sacerdot C."/>
            <person name="Uzunov Z."/>
            <person name="Thierry A."/>
            <person name="Weiss S."/>
            <person name="Bleykasten C."/>
            <person name="De Montigny J."/>
            <person name="Jacques N."/>
            <person name="Jung P."/>
            <person name="Lemaire M."/>
            <person name="Mallet S."/>
            <person name="Morel G."/>
            <person name="Richard G.F."/>
            <person name="Sarkar A."/>
            <person name="Savel G."/>
            <person name="Schacherer J."/>
            <person name="Seret M.L."/>
            <person name="Talla E."/>
            <person name="Samson G."/>
            <person name="Jubin C."/>
            <person name="Poulain J."/>
            <person name="Vacherie B."/>
            <person name="Barbe V."/>
            <person name="Pelletier E."/>
            <person name="Sherman D.J."/>
            <person name="Westhof E."/>
            <person name="Weissenbach J."/>
            <person name="Baret P.V."/>
            <person name="Wincker P."/>
            <person name="Gaillardin C."/>
            <person name="Dujon B."/>
            <person name="Souciet J.L."/>
        </authorList>
    </citation>
    <scope>NUCLEOTIDE SEQUENCE [LARGE SCALE GENOMIC DNA]</scope>
    <source>
        <strain evidence="3">ATCC MYA-4447 / BCRC 22081 / CBS 7064 / NBRC 10061 / NRRL Y-12695</strain>
    </source>
</reference>
<proteinExistence type="predicted"/>
<gene>
    <name evidence="2" type="primary">Piso0_000613</name>
    <name evidence="2" type="ORF">GNLVRS01_PISO0D00311g</name>
</gene>
<dbReference type="Gene3D" id="3.40.50.360">
    <property type="match status" value="1"/>
</dbReference>
<dbReference type="GO" id="GO:0010181">
    <property type="term" value="F:FMN binding"/>
    <property type="evidence" value="ECO:0007669"/>
    <property type="project" value="TreeGrafter"/>
</dbReference>
<dbReference type="PANTHER" id="PTHR30543">
    <property type="entry name" value="CHROMATE REDUCTASE"/>
    <property type="match status" value="1"/>
</dbReference>
<dbReference type="GO" id="GO:0005829">
    <property type="term" value="C:cytosol"/>
    <property type="evidence" value="ECO:0007669"/>
    <property type="project" value="TreeGrafter"/>
</dbReference>
<dbReference type="GO" id="GO:0016491">
    <property type="term" value="F:oxidoreductase activity"/>
    <property type="evidence" value="ECO:0007669"/>
    <property type="project" value="InterPro"/>
</dbReference>
<dbReference type="InterPro" id="IPR029039">
    <property type="entry name" value="Flavoprotein-like_sf"/>
</dbReference>